<keyword evidence="2" id="KW-1185">Reference proteome</keyword>
<dbReference type="EMBL" id="JACSEA010000005">
    <property type="protein sequence ID" value="KAF7400393.1"/>
    <property type="molecule type" value="Genomic_DNA"/>
</dbReference>
<dbReference type="AlphaFoldDB" id="A0A834K5F5"/>
<protein>
    <submittedName>
        <fullName evidence="1">Uncharacterized protein</fullName>
    </submittedName>
</protein>
<accession>A0A834K5F5</accession>
<organism evidence="1 2">
    <name type="scientific">Vespula vulgaris</name>
    <name type="common">Yellow jacket</name>
    <name type="synonym">Wasp</name>
    <dbReference type="NCBI Taxonomy" id="7454"/>
    <lineage>
        <taxon>Eukaryota</taxon>
        <taxon>Metazoa</taxon>
        <taxon>Ecdysozoa</taxon>
        <taxon>Arthropoda</taxon>
        <taxon>Hexapoda</taxon>
        <taxon>Insecta</taxon>
        <taxon>Pterygota</taxon>
        <taxon>Neoptera</taxon>
        <taxon>Endopterygota</taxon>
        <taxon>Hymenoptera</taxon>
        <taxon>Apocrita</taxon>
        <taxon>Aculeata</taxon>
        <taxon>Vespoidea</taxon>
        <taxon>Vespidae</taxon>
        <taxon>Vespinae</taxon>
        <taxon>Vespula</taxon>
    </lineage>
</organism>
<name>A0A834K5F5_VESVU</name>
<proteinExistence type="predicted"/>
<comment type="caution">
    <text evidence="1">The sequence shown here is derived from an EMBL/GenBank/DDBJ whole genome shotgun (WGS) entry which is preliminary data.</text>
</comment>
<evidence type="ECO:0000313" key="1">
    <source>
        <dbReference type="EMBL" id="KAF7400393.1"/>
    </source>
</evidence>
<dbReference type="Proteomes" id="UP000614350">
    <property type="component" value="Unassembled WGS sequence"/>
</dbReference>
<reference evidence="1" key="1">
    <citation type="journal article" date="2020" name="G3 (Bethesda)">
        <title>High-Quality Assemblies for Three Invasive Social Wasps from the &lt;i&gt;Vespula&lt;/i&gt; Genus.</title>
        <authorList>
            <person name="Harrop T.W.R."/>
            <person name="Guhlin J."/>
            <person name="McLaughlin G.M."/>
            <person name="Permina E."/>
            <person name="Stockwell P."/>
            <person name="Gilligan J."/>
            <person name="Le Lec M.F."/>
            <person name="Gruber M.A.M."/>
            <person name="Quinn O."/>
            <person name="Lovegrove M."/>
            <person name="Duncan E.J."/>
            <person name="Remnant E.J."/>
            <person name="Van Eeckhoven J."/>
            <person name="Graham B."/>
            <person name="Knapp R.A."/>
            <person name="Langford K.W."/>
            <person name="Kronenberg Z."/>
            <person name="Press M.O."/>
            <person name="Eacker S.M."/>
            <person name="Wilson-Rankin E.E."/>
            <person name="Purcell J."/>
            <person name="Lester P.J."/>
            <person name="Dearden P.K."/>
        </authorList>
    </citation>
    <scope>NUCLEOTIDE SEQUENCE</scope>
    <source>
        <strain evidence="1">Marl-1</strain>
    </source>
</reference>
<evidence type="ECO:0000313" key="2">
    <source>
        <dbReference type="Proteomes" id="UP000614350"/>
    </source>
</evidence>
<sequence>MLLCTALPSATGFGPLAAATQIVSGNGTGGSQSKVKPLLCTALLPATGFRPTATRDFHECEPHPFPPILEAKVEEEGESI</sequence>
<gene>
    <name evidence="1" type="ORF">HZH66_005577</name>
</gene>